<keyword evidence="1" id="KW-0812">Transmembrane</keyword>
<protein>
    <recommendedName>
        <fullName evidence="4">DUF4190 domain-containing protein</fullName>
    </recommendedName>
</protein>
<evidence type="ECO:0000256" key="1">
    <source>
        <dbReference type="SAM" id="Phobius"/>
    </source>
</evidence>
<keyword evidence="1" id="KW-1133">Transmembrane helix</keyword>
<dbReference type="AlphaFoldDB" id="A0A8J3GT28"/>
<name>A0A8J3GT28_9MICO</name>
<dbReference type="Proteomes" id="UP000617531">
    <property type="component" value="Unassembled WGS sequence"/>
</dbReference>
<reference evidence="2" key="1">
    <citation type="journal article" date="2014" name="Int. J. Syst. Evol. Microbiol.">
        <title>Complete genome sequence of Corynebacterium casei LMG S-19264T (=DSM 44701T), isolated from a smear-ripened cheese.</title>
        <authorList>
            <consortium name="US DOE Joint Genome Institute (JGI-PGF)"/>
            <person name="Walter F."/>
            <person name="Albersmeier A."/>
            <person name="Kalinowski J."/>
            <person name="Ruckert C."/>
        </authorList>
    </citation>
    <scope>NUCLEOTIDE SEQUENCE</scope>
    <source>
        <strain evidence="2">CGMCC 1.16548</strain>
    </source>
</reference>
<feature type="transmembrane region" description="Helical" evidence="1">
    <location>
        <begin position="62"/>
        <end position="86"/>
    </location>
</feature>
<sequence length="95" mass="9383">MTTPAPAPAPGPAPVADGKTLGIVGLVLAFVFPLAGLIVSIIAKNQSKAAGVENTPAKIGLILSIIFLILGVIIAIIYGIAAAALIGSGAVYTTY</sequence>
<keyword evidence="1" id="KW-0472">Membrane</keyword>
<comment type="caution">
    <text evidence="2">The sequence shown here is derived from an EMBL/GenBank/DDBJ whole genome shotgun (WGS) entry which is preliminary data.</text>
</comment>
<dbReference type="RefSeq" id="WP_191284193.1">
    <property type="nucleotide sequence ID" value="NZ_BNAI01000010.1"/>
</dbReference>
<reference evidence="2" key="2">
    <citation type="submission" date="2020-09" db="EMBL/GenBank/DDBJ databases">
        <authorList>
            <person name="Sun Q."/>
            <person name="Zhou Y."/>
        </authorList>
    </citation>
    <scope>NUCLEOTIDE SEQUENCE</scope>
    <source>
        <strain evidence="2">CGMCC 1.16548</strain>
    </source>
</reference>
<evidence type="ECO:0008006" key="4">
    <source>
        <dbReference type="Google" id="ProtNLM"/>
    </source>
</evidence>
<proteinExistence type="predicted"/>
<keyword evidence="3" id="KW-1185">Reference proteome</keyword>
<organism evidence="2 3">
    <name type="scientific">Pseudolysinimonas yzui</name>
    <dbReference type="NCBI Taxonomy" id="2708254"/>
    <lineage>
        <taxon>Bacteria</taxon>
        <taxon>Bacillati</taxon>
        <taxon>Actinomycetota</taxon>
        <taxon>Actinomycetes</taxon>
        <taxon>Micrococcales</taxon>
        <taxon>Microbacteriaceae</taxon>
        <taxon>Pseudolysinimonas</taxon>
    </lineage>
</organism>
<evidence type="ECO:0000313" key="3">
    <source>
        <dbReference type="Proteomes" id="UP000617531"/>
    </source>
</evidence>
<accession>A0A8J3GT28</accession>
<feature type="transmembrane region" description="Helical" evidence="1">
    <location>
        <begin position="20"/>
        <end position="42"/>
    </location>
</feature>
<gene>
    <name evidence="2" type="ORF">GCM10011600_28280</name>
</gene>
<dbReference type="EMBL" id="BNAI01000010">
    <property type="protein sequence ID" value="GHF25626.1"/>
    <property type="molecule type" value="Genomic_DNA"/>
</dbReference>
<evidence type="ECO:0000313" key="2">
    <source>
        <dbReference type="EMBL" id="GHF25626.1"/>
    </source>
</evidence>